<gene>
    <name evidence="2" type="ORF">GW570_09355</name>
</gene>
<evidence type="ECO:0000313" key="3">
    <source>
        <dbReference type="Proteomes" id="UP000503164"/>
    </source>
</evidence>
<dbReference type="RefSeq" id="WP_157883519.1">
    <property type="nucleotide sequence ID" value="NZ_CP012573.1"/>
</dbReference>
<keyword evidence="1" id="KW-0812">Transmembrane</keyword>
<keyword evidence="3" id="KW-1185">Reference proteome</keyword>
<accession>A0AAE6XQF1</accession>
<protein>
    <submittedName>
        <fullName evidence="2">Uncharacterized protein</fullName>
    </submittedName>
</protein>
<feature type="transmembrane region" description="Helical" evidence="1">
    <location>
        <begin position="12"/>
        <end position="31"/>
    </location>
</feature>
<keyword evidence="1" id="KW-0472">Membrane</keyword>
<organism evidence="2 3">
    <name type="scientific">Clavibacter capsici</name>
    <dbReference type="NCBI Taxonomy" id="1874630"/>
    <lineage>
        <taxon>Bacteria</taxon>
        <taxon>Bacillati</taxon>
        <taxon>Actinomycetota</taxon>
        <taxon>Actinomycetes</taxon>
        <taxon>Micrococcales</taxon>
        <taxon>Microbacteriaceae</taxon>
        <taxon>Clavibacter</taxon>
    </lineage>
</organism>
<reference evidence="2 3" key="1">
    <citation type="journal article" date="2020" name="Mol. Plant Pathol.">
        <title>Plasmid composition and the chpG gene determine the virulence level of Clavibacter capsici natural isolates in pepper.</title>
        <authorList>
            <person name="Hwang I.S."/>
            <person name="Lee H.M."/>
            <person name="Oh E.J."/>
            <person name="Lee S."/>
            <person name="Heu S."/>
            <person name="Oh C.S."/>
        </authorList>
    </citation>
    <scope>NUCLEOTIDE SEQUENCE [LARGE SCALE GENOMIC DNA]</scope>
    <source>
        <strain evidence="2 3">1101</strain>
    </source>
</reference>
<evidence type="ECO:0000313" key="2">
    <source>
        <dbReference type="EMBL" id="QIS45277.1"/>
    </source>
</evidence>
<sequence>MKRLQERIERASLGGVFLIVTAVYFVLRTVLDLAITGEGLSVPGIITRFIG</sequence>
<dbReference type="Proteomes" id="UP000503164">
    <property type="component" value="Chromosome"/>
</dbReference>
<name>A0AAE6XQF1_9MICO</name>
<dbReference type="EMBL" id="CP048049">
    <property type="protein sequence ID" value="QIS45277.1"/>
    <property type="molecule type" value="Genomic_DNA"/>
</dbReference>
<evidence type="ECO:0000256" key="1">
    <source>
        <dbReference type="SAM" id="Phobius"/>
    </source>
</evidence>
<keyword evidence="1" id="KW-1133">Transmembrane helix</keyword>
<proteinExistence type="predicted"/>
<dbReference type="AlphaFoldDB" id="A0AAE6XQF1"/>